<comment type="caution">
    <text evidence="2">The sequence shown here is derived from an EMBL/GenBank/DDBJ whole genome shotgun (WGS) entry which is preliminary data.</text>
</comment>
<name>A0A0R2JQ21_9LACO</name>
<feature type="transmembrane region" description="Helical" evidence="1">
    <location>
        <begin position="6"/>
        <end position="25"/>
    </location>
</feature>
<keyword evidence="3" id="KW-1185">Reference proteome</keyword>
<dbReference type="Proteomes" id="UP000051673">
    <property type="component" value="Unassembled WGS sequence"/>
</dbReference>
<dbReference type="EMBL" id="JQCD01000018">
    <property type="protein sequence ID" value="KRN77509.1"/>
    <property type="molecule type" value="Genomic_DNA"/>
</dbReference>
<dbReference type="STRING" id="1620.IV67_GL001566"/>
<keyword evidence="1" id="KW-0472">Membrane</keyword>
<organism evidence="2 3">
    <name type="scientific">Weissella minor</name>
    <dbReference type="NCBI Taxonomy" id="1620"/>
    <lineage>
        <taxon>Bacteria</taxon>
        <taxon>Bacillati</taxon>
        <taxon>Bacillota</taxon>
        <taxon>Bacilli</taxon>
        <taxon>Lactobacillales</taxon>
        <taxon>Lactobacillaceae</taxon>
        <taxon>Weissella</taxon>
    </lineage>
</organism>
<gene>
    <name evidence="2" type="ORF">IV67_GL001566</name>
</gene>
<evidence type="ECO:0000313" key="2">
    <source>
        <dbReference type="EMBL" id="KRN77509.1"/>
    </source>
</evidence>
<evidence type="ECO:0000256" key="1">
    <source>
        <dbReference type="SAM" id="Phobius"/>
    </source>
</evidence>
<dbReference type="AlphaFoldDB" id="A0A0R2JQ21"/>
<accession>A0A0R2JQ21</accession>
<keyword evidence="1" id="KW-1133">Transmembrane helix</keyword>
<keyword evidence="1" id="KW-0812">Transmembrane</keyword>
<proteinExistence type="predicted"/>
<protein>
    <submittedName>
        <fullName evidence="2">Uncharacterized protein</fullName>
    </submittedName>
</protein>
<sequence length="168" mass="18663">MSKKVWVILGAIVGVIALVAGGYFVKETFFPENVSFQKAVRESDTRTWLLVSDEDGAISGDTEVPAILVSHDDKISMYQAKANKMPKMKDFNKLSAEEMARKAKNVSFDADTLPAKEAVDELTNGDGELVSEDNKKVDKQWYGVMKFKSMSDVKVMTPVKNKHQALVK</sequence>
<reference evidence="2 3" key="1">
    <citation type="journal article" date="2015" name="Genome Announc.">
        <title>Expanding the biotechnology potential of lactobacilli through comparative genomics of 213 strains and associated genera.</title>
        <authorList>
            <person name="Sun Z."/>
            <person name="Harris H.M."/>
            <person name="McCann A."/>
            <person name="Guo C."/>
            <person name="Argimon S."/>
            <person name="Zhang W."/>
            <person name="Yang X."/>
            <person name="Jeffery I.B."/>
            <person name="Cooney J.C."/>
            <person name="Kagawa T.F."/>
            <person name="Liu W."/>
            <person name="Song Y."/>
            <person name="Salvetti E."/>
            <person name="Wrobel A."/>
            <person name="Rasinkangas P."/>
            <person name="Parkhill J."/>
            <person name="Rea M.C."/>
            <person name="O'Sullivan O."/>
            <person name="Ritari J."/>
            <person name="Douillard F.P."/>
            <person name="Paul Ross R."/>
            <person name="Yang R."/>
            <person name="Briner A.E."/>
            <person name="Felis G.E."/>
            <person name="de Vos W.M."/>
            <person name="Barrangou R."/>
            <person name="Klaenhammer T.R."/>
            <person name="Caufield P.W."/>
            <person name="Cui Y."/>
            <person name="Zhang H."/>
            <person name="O'Toole P.W."/>
        </authorList>
    </citation>
    <scope>NUCLEOTIDE SEQUENCE [LARGE SCALE GENOMIC DNA]</scope>
    <source>
        <strain evidence="2 3">DSM 20014</strain>
    </source>
</reference>
<dbReference type="RefSeq" id="WP_057786619.1">
    <property type="nucleotide sequence ID" value="NZ_JQCD01000018.1"/>
</dbReference>
<evidence type="ECO:0000313" key="3">
    <source>
        <dbReference type="Proteomes" id="UP000051673"/>
    </source>
</evidence>
<dbReference type="PATRIC" id="fig|1620.3.peg.1601"/>